<dbReference type="InterPro" id="IPR020843">
    <property type="entry name" value="ER"/>
</dbReference>
<dbReference type="InterPro" id="IPR011032">
    <property type="entry name" value="GroES-like_sf"/>
</dbReference>
<dbReference type="RefSeq" id="WP_069990699.1">
    <property type="nucleotide sequence ID" value="NZ_LJGV01000021.1"/>
</dbReference>
<organism evidence="4 5">
    <name type="scientific">Streptomyces qinglanensis</name>
    <dbReference type="NCBI Taxonomy" id="943816"/>
    <lineage>
        <taxon>Bacteria</taxon>
        <taxon>Bacillati</taxon>
        <taxon>Actinomycetota</taxon>
        <taxon>Actinomycetes</taxon>
        <taxon>Kitasatosporales</taxon>
        <taxon>Streptomycetaceae</taxon>
        <taxon>Streptomyces</taxon>
    </lineage>
</organism>
<evidence type="ECO:0000259" key="3">
    <source>
        <dbReference type="SMART" id="SM00829"/>
    </source>
</evidence>
<dbReference type="AlphaFoldDB" id="A0A1E7KEF5"/>
<dbReference type="Pfam" id="PF08240">
    <property type="entry name" value="ADH_N"/>
    <property type="match status" value="1"/>
</dbReference>
<proteinExistence type="predicted"/>
<dbReference type="InterPro" id="IPR036291">
    <property type="entry name" value="NAD(P)-bd_dom_sf"/>
</dbReference>
<comment type="caution">
    <text evidence="4">The sequence shown here is derived from an EMBL/GenBank/DDBJ whole genome shotgun (WGS) entry which is preliminary data.</text>
</comment>
<accession>A0A1E7KEF5</accession>
<dbReference type="SUPFAM" id="SSF50129">
    <property type="entry name" value="GroES-like"/>
    <property type="match status" value="1"/>
</dbReference>
<evidence type="ECO:0000313" key="4">
    <source>
        <dbReference type="EMBL" id="OEV02264.1"/>
    </source>
</evidence>
<keyword evidence="1" id="KW-0521">NADP</keyword>
<name>A0A1E7KEF5_9ACTN</name>
<dbReference type="GO" id="GO:0016651">
    <property type="term" value="F:oxidoreductase activity, acting on NAD(P)H"/>
    <property type="evidence" value="ECO:0007669"/>
    <property type="project" value="TreeGrafter"/>
</dbReference>
<gene>
    <name evidence="4" type="ORF">AN217_03250</name>
</gene>
<dbReference type="Gene3D" id="3.90.180.10">
    <property type="entry name" value="Medium-chain alcohol dehydrogenases, catalytic domain"/>
    <property type="match status" value="1"/>
</dbReference>
<evidence type="ECO:0000313" key="5">
    <source>
        <dbReference type="Proteomes" id="UP000175829"/>
    </source>
</evidence>
<dbReference type="GO" id="GO:0070402">
    <property type="term" value="F:NADPH binding"/>
    <property type="evidence" value="ECO:0007669"/>
    <property type="project" value="TreeGrafter"/>
</dbReference>
<dbReference type="SMART" id="SM00829">
    <property type="entry name" value="PKS_ER"/>
    <property type="match status" value="1"/>
</dbReference>
<dbReference type="InterPro" id="IPR013154">
    <property type="entry name" value="ADH-like_N"/>
</dbReference>
<dbReference type="Gene3D" id="3.40.50.720">
    <property type="entry name" value="NAD(P)-binding Rossmann-like Domain"/>
    <property type="match status" value="1"/>
</dbReference>
<dbReference type="EMBL" id="LJGV01000021">
    <property type="protein sequence ID" value="OEV02264.1"/>
    <property type="molecule type" value="Genomic_DNA"/>
</dbReference>
<keyword evidence="2" id="KW-0560">Oxidoreductase</keyword>
<dbReference type="CDD" id="cd05289">
    <property type="entry name" value="MDR_like_2"/>
    <property type="match status" value="1"/>
</dbReference>
<dbReference type="Pfam" id="PF13602">
    <property type="entry name" value="ADH_zinc_N_2"/>
    <property type="match status" value="1"/>
</dbReference>
<dbReference type="Proteomes" id="UP000175829">
    <property type="component" value="Unassembled WGS sequence"/>
</dbReference>
<feature type="domain" description="Enoyl reductase (ER)" evidence="3">
    <location>
        <begin position="11"/>
        <end position="313"/>
    </location>
</feature>
<sequence length="315" mass="32301">MRAVGVRERNGRPEILQARQPEPGEGEVLVRVVAAGLNPLDWKIAEGMLESLVPYDFPLVMGADFAGTVESCGPEAYRFTPGEQVFGHVVSEPVGGGTYAEYVVVNEAGSIARAPTSIPLTTAAGAPTAGMTALGIMDSAALHSYASVLIIGAAGGVGTFLTQLASARGLRVVAATHGHDRARMGAFGAASAIDVRTTDLAAAVREEYPGGVDALVDLGSTAAAEFARNTALVRDGGVAVSTLDAASLDALHGRRIEGINYHLAASAELLERLGEEIDSGPLTVPIEVEVPLDEAPGAVARNRAGGARGKTVLLT</sequence>
<reference evidence="4 5" key="1">
    <citation type="journal article" date="2016" name="Front. Microbiol.">
        <title>Comparative Genomics Analysis of Streptomyces Species Reveals Their Adaptation to the Marine Environment and Their Diversity at the Genomic Level.</title>
        <authorList>
            <person name="Tian X."/>
            <person name="Zhang Z."/>
            <person name="Yang T."/>
            <person name="Chen M."/>
            <person name="Li J."/>
            <person name="Chen F."/>
            <person name="Yang J."/>
            <person name="Li W."/>
            <person name="Zhang B."/>
            <person name="Zhang Z."/>
            <person name="Wu J."/>
            <person name="Zhang C."/>
            <person name="Long L."/>
            <person name="Xiao J."/>
        </authorList>
    </citation>
    <scope>NUCLEOTIDE SEQUENCE [LARGE SCALE GENOMIC DNA]</scope>
    <source>
        <strain evidence="4 5">SCSIO M10379</strain>
    </source>
</reference>
<protein>
    <recommendedName>
        <fullName evidence="3">Enoyl reductase (ER) domain-containing protein</fullName>
    </recommendedName>
</protein>
<evidence type="ECO:0000256" key="1">
    <source>
        <dbReference type="ARBA" id="ARBA00022857"/>
    </source>
</evidence>
<dbReference type="SUPFAM" id="SSF51735">
    <property type="entry name" value="NAD(P)-binding Rossmann-fold domains"/>
    <property type="match status" value="1"/>
</dbReference>
<evidence type="ECO:0000256" key="2">
    <source>
        <dbReference type="ARBA" id="ARBA00023002"/>
    </source>
</evidence>
<dbReference type="PANTHER" id="PTHR48106">
    <property type="entry name" value="QUINONE OXIDOREDUCTASE PIG3-RELATED"/>
    <property type="match status" value="1"/>
</dbReference>
<dbReference type="PATRIC" id="fig|943816.4.peg.5750"/>